<keyword evidence="2" id="KW-1185">Reference proteome</keyword>
<accession>A0A2N5SHR9</accession>
<organism evidence="1 2">
    <name type="scientific">Puccinia coronata f. sp. avenae</name>
    <dbReference type="NCBI Taxonomy" id="200324"/>
    <lineage>
        <taxon>Eukaryota</taxon>
        <taxon>Fungi</taxon>
        <taxon>Dikarya</taxon>
        <taxon>Basidiomycota</taxon>
        <taxon>Pucciniomycotina</taxon>
        <taxon>Pucciniomycetes</taxon>
        <taxon>Pucciniales</taxon>
        <taxon>Pucciniaceae</taxon>
        <taxon>Puccinia</taxon>
    </lineage>
</organism>
<dbReference type="AlphaFoldDB" id="A0A2N5SHR9"/>
<evidence type="ECO:0000313" key="1">
    <source>
        <dbReference type="EMBL" id="PLW12778.1"/>
    </source>
</evidence>
<comment type="caution">
    <text evidence="1">The sequence shown here is derived from an EMBL/GenBank/DDBJ whole genome shotgun (WGS) entry which is preliminary data.</text>
</comment>
<gene>
    <name evidence="1" type="ORF">PCANC_16957</name>
</gene>
<reference evidence="1 2" key="1">
    <citation type="submission" date="2017-11" db="EMBL/GenBank/DDBJ databases">
        <title>De novo assembly and phasing of dikaryotic genomes from two isolates of Puccinia coronata f. sp. avenae, the causal agent of oat crown rust.</title>
        <authorList>
            <person name="Miller M.E."/>
            <person name="Zhang Y."/>
            <person name="Omidvar V."/>
            <person name="Sperschneider J."/>
            <person name="Schwessinger B."/>
            <person name="Raley C."/>
            <person name="Palmer J.M."/>
            <person name="Garnica D."/>
            <person name="Upadhyaya N."/>
            <person name="Rathjen J."/>
            <person name="Taylor J.M."/>
            <person name="Park R.F."/>
            <person name="Dodds P.N."/>
            <person name="Hirsch C.D."/>
            <person name="Kianian S.F."/>
            <person name="Figueroa M."/>
        </authorList>
    </citation>
    <scope>NUCLEOTIDE SEQUENCE [LARGE SCALE GENOMIC DNA]</scope>
    <source>
        <strain evidence="1">12NC29</strain>
    </source>
</reference>
<evidence type="ECO:0000313" key="2">
    <source>
        <dbReference type="Proteomes" id="UP000235388"/>
    </source>
</evidence>
<dbReference type="Proteomes" id="UP000235388">
    <property type="component" value="Unassembled WGS sequence"/>
</dbReference>
<name>A0A2N5SHR9_9BASI</name>
<proteinExistence type="predicted"/>
<sequence length="109" mass="12177">MSTCDCLSTFEPPFDVIVAIPLALTGPQAISLYKTGGCLTDQPPLAGPPWPQWLLALEQERTLNPVLRLPHNQRRHNFQLTLKLNWLSAAEPLECQPPITLLPFGTLFF</sequence>
<dbReference type="EMBL" id="PGCJ01000971">
    <property type="protein sequence ID" value="PLW12778.1"/>
    <property type="molecule type" value="Genomic_DNA"/>
</dbReference>
<protein>
    <submittedName>
        <fullName evidence="1">Uncharacterized protein</fullName>
    </submittedName>
</protein>